<accession>X0RS55</accession>
<protein>
    <submittedName>
        <fullName evidence="2">Uncharacterized protein</fullName>
    </submittedName>
</protein>
<keyword evidence="1" id="KW-0472">Membrane</keyword>
<sequence length="89" mass="10350">MKVFHKKAFKDFRKFGWRSILIILILILSIGGSLGFIYVLLAADPWIDSYFDNVNHADYVYQLEESTWINQSVLDGLSDQDEVEDYTGR</sequence>
<organism evidence="2">
    <name type="scientific">marine sediment metagenome</name>
    <dbReference type="NCBI Taxonomy" id="412755"/>
    <lineage>
        <taxon>unclassified sequences</taxon>
        <taxon>metagenomes</taxon>
        <taxon>ecological metagenomes</taxon>
    </lineage>
</organism>
<proteinExistence type="predicted"/>
<reference evidence="2" key="1">
    <citation type="journal article" date="2014" name="Front. Microbiol.">
        <title>High frequency of phylogenetically diverse reductive dehalogenase-homologous genes in deep subseafloor sedimentary metagenomes.</title>
        <authorList>
            <person name="Kawai M."/>
            <person name="Futagami T."/>
            <person name="Toyoda A."/>
            <person name="Takaki Y."/>
            <person name="Nishi S."/>
            <person name="Hori S."/>
            <person name="Arai W."/>
            <person name="Tsubouchi T."/>
            <person name="Morono Y."/>
            <person name="Uchiyama I."/>
            <person name="Ito T."/>
            <person name="Fujiyama A."/>
            <person name="Inagaki F."/>
            <person name="Takami H."/>
        </authorList>
    </citation>
    <scope>NUCLEOTIDE SEQUENCE</scope>
    <source>
        <strain evidence="2">Expedition CK06-06</strain>
    </source>
</reference>
<feature type="non-terminal residue" evidence="2">
    <location>
        <position position="89"/>
    </location>
</feature>
<dbReference type="EMBL" id="BARS01006639">
    <property type="protein sequence ID" value="GAF71583.1"/>
    <property type="molecule type" value="Genomic_DNA"/>
</dbReference>
<feature type="transmembrane region" description="Helical" evidence="1">
    <location>
        <begin position="20"/>
        <end position="41"/>
    </location>
</feature>
<name>X0RS55_9ZZZZ</name>
<gene>
    <name evidence="2" type="ORF">S01H1_12913</name>
</gene>
<dbReference type="AlphaFoldDB" id="X0RS55"/>
<comment type="caution">
    <text evidence="2">The sequence shown here is derived from an EMBL/GenBank/DDBJ whole genome shotgun (WGS) entry which is preliminary data.</text>
</comment>
<keyword evidence="1" id="KW-0812">Transmembrane</keyword>
<evidence type="ECO:0000256" key="1">
    <source>
        <dbReference type="SAM" id="Phobius"/>
    </source>
</evidence>
<evidence type="ECO:0000313" key="2">
    <source>
        <dbReference type="EMBL" id="GAF71583.1"/>
    </source>
</evidence>
<keyword evidence="1" id="KW-1133">Transmembrane helix</keyword>